<accession>D8QZK0</accession>
<dbReference type="Proteomes" id="UP000001514">
    <property type="component" value="Unassembled WGS sequence"/>
</dbReference>
<evidence type="ECO:0000256" key="1">
    <source>
        <dbReference type="SAM" id="Coils"/>
    </source>
</evidence>
<dbReference type="PANTHER" id="PTHR36371:SF1">
    <property type="entry name" value="PROTEIN PLASTID TRANSCRIPTIONALLY ACTIVE 10"/>
    <property type="match status" value="1"/>
</dbReference>
<feature type="region of interest" description="Disordered" evidence="2">
    <location>
        <begin position="217"/>
        <end position="272"/>
    </location>
</feature>
<feature type="domain" description="S1 motif" evidence="3">
    <location>
        <begin position="468"/>
        <end position="536"/>
    </location>
</feature>
<evidence type="ECO:0000256" key="2">
    <source>
        <dbReference type="SAM" id="MobiDB-lite"/>
    </source>
</evidence>
<dbReference type="STRING" id="88036.D8QZK0"/>
<feature type="region of interest" description="Disordered" evidence="2">
    <location>
        <begin position="613"/>
        <end position="642"/>
    </location>
</feature>
<dbReference type="eggNOG" id="ENOG502QPXQ">
    <property type="taxonomic scope" value="Eukaryota"/>
</dbReference>
<dbReference type="EMBL" id="GL377569">
    <property type="protein sequence ID" value="EFJ34815.1"/>
    <property type="molecule type" value="Genomic_DNA"/>
</dbReference>
<evidence type="ECO:0000313" key="4">
    <source>
        <dbReference type="EMBL" id="EFJ34815.1"/>
    </source>
</evidence>
<sequence length="838" mass="96714">MWPQSRSWMNLSELPLSCSESIRVPNAAGTWARLSTQSDAGMLTNEQLRARAVTAWPLADLEAQKLADEMLTVPGARFEALLAWSSTDVCASPVKAAFLTRLYVRTSVFKSGSATLQRHSSSPLQLVLSNAPNLDIPQWPREGSSDVELSFEPRPVTDIYKPSLHWEDPRMCDDDTDATKRIQIAFLHPSVSCFKIATDHQNYRLDDEKAYKYAKRSKLECRDPDPRPGHQQRILVSRRASRSSKAKASEEEEDDDGDPDAAASTSGKSEKERAREELKWLWGRGWAPWEEVHPPENHFALKSLGDASVENPRLPEGVIELLDKKPKREKKAPEVREVEEELDFHSVAFALIPPRDWPPPGWEVDQKELEFIRETHTMYENVVVEKKDLEGARAHDDPGISLARWETFVKQYDEWVAANKERLDKEALEASIYLELSFGVDPEYSPGRRRTGARYTDGMYELPFIYPGQHHVGMIVHIDKHDGAFIYFGCVHDGWVGIQDNDWFKLRHILEVGSIVEVEVLAKRDPYRYRFPIEMRFVNPNIDKDIFRRFKYPPIIQRPGDGHDEEVARETGRPFTLELEPTFADEPDPRECSHPYIPKLRHLYICEQSILDDEEGTGDEVEVEDEKGEETNGEEEKVPEPTKEEWYEYVNQVEKELTDEEDLDDDDEQLIKRKAARKNPGVVGILAPTPAVPYRSFLVNIDKAELELDVAREERQTRNRLYNEAAARGDKHVDIPLPKRQVMMLELERMHRQRCREEEEALMRDATCRLEAGLPACDPRFSDDPWPENKFNPLKKIWQADYIGDPKKYKFGRRKRDKRPRHRMTMKRSTAASEQQAP</sequence>
<gene>
    <name evidence="4" type="ORF">SELMODRAFT_438805</name>
</gene>
<name>D8QZK0_SELML</name>
<feature type="region of interest" description="Disordered" evidence="2">
    <location>
        <begin position="809"/>
        <end position="838"/>
    </location>
</feature>
<keyword evidence="1" id="KW-0175">Coiled coil</keyword>
<dbReference type="FunCoup" id="D8QZK0">
    <property type="interactions" value="1178"/>
</dbReference>
<dbReference type="InterPro" id="IPR003029">
    <property type="entry name" value="S1_domain"/>
</dbReference>
<dbReference type="AlphaFoldDB" id="D8QZK0"/>
<dbReference type="PROSITE" id="PS50126">
    <property type="entry name" value="S1"/>
    <property type="match status" value="1"/>
</dbReference>
<feature type="compositionally biased region" description="Acidic residues" evidence="2">
    <location>
        <begin position="250"/>
        <end position="259"/>
    </location>
</feature>
<dbReference type="InParanoid" id="D8QZK0"/>
<feature type="compositionally biased region" description="Basic and acidic residues" evidence="2">
    <location>
        <begin position="217"/>
        <end position="228"/>
    </location>
</feature>
<dbReference type="PANTHER" id="PTHR36371">
    <property type="entry name" value="PROTEIN PLASTID TRANSCRIPTIONALLY ACTIVE 10"/>
    <property type="match status" value="1"/>
</dbReference>
<protein>
    <recommendedName>
        <fullName evidence="3">S1 motif domain-containing protein</fullName>
    </recommendedName>
</protein>
<reference evidence="4 5" key="1">
    <citation type="journal article" date="2011" name="Science">
        <title>The Selaginella genome identifies genetic changes associated with the evolution of vascular plants.</title>
        <authorList>
            <person name="Banks J.A."/>
            <person name="Nishiyama T."/>
            <person name="Hasebe M."/>
            <person name="Bowman J.L."/>
            <person name="Gribskov M."/>
            <person name="dePamphilis C."/>
            <person name="Albert V.A."/>
            <person name="Aono N."/>
            <person name="Aoyama T."/>
            <person name="Ambrose B.A."/>
            <person name="Ashton N.W."/>
            <person name="Axtell M.J."/>
            <person name="Barker E."/>
            <person name="Barker M.S."/>
            <person name="Bennetzen J.L."/>
            <person name="Bonawitz N.D."/>
            <person name="Chapple C."/>
            <person name="Cheng C."/>
            <person name="Correa L.G."/>
            <person name="Dacre M."/>
            <person name="DeBarry J."/>
            <person name="Dreyer I."/>
            <person name="Elias M."/>
            <person name="Engstrom E.M."/>
            <person name="Estelle M."/>
            <person name="Feng L."/>
            <person name="Finet C."/>
            <person name="Floyd S.K."/>
            <person name="Frommer W.B."/>
            <person name="Fujita T."/>
            <person name="Gramzow L."/>
            <person name="Gutensohn M."/>
            <person name="Harholt J."/>
            <person name="Hattori M."/>
            <person name="Heyl A."/>
            <person name="Hirai T."/>
            <person name="Hiwatashi Y."/>
            <person name="Ishikawa M."/>
            <person name="Iwata M."/>
            <person name="Karol K.G."/>
            <person name="Koehler B."/>
            <person name="Kolukisaoglu U."/>
            <person name="Kubo M."/>
            <person name="Kurata T."/>
            <person name="Lalonde S."/>
            <person name="Li K."/>
            <person name="Li Y."/>
            <person name="Litt A."/>
            <person name="Lyons E."/>
            <person name="Manning G."/>
            <person name="Maruyama T."/>
            <person name="Michael T.P."/>
            <person name="Mikami K."/>
            <person name="Miyazaki S."/>
            <person name="Morinaga S."/>
            <person name="Murata T."/>
            <person name="Mueller-Roeber B."/>
            <person name="Nelson D.R."/>
            <person name="Obara M."/>
            <person name="Oguri Y."/>
            <person name="Olmstead R.G."/>
            <person name="Onodera N."/>
            <person name="Petersen B.L."/>
            <person name="Pils B."/>
            <person name="Prigge M."/>
            <person name="Rensing S.A."/>
            <person name="Riano-Pachon D.M."/>
            <person name="Roberts A.W."/>
            <person name="Sato Y."/>
            <person name="Scheller H.V."/>
            <person name="Schulz B."/>
            <person name="Schulz C."/>
            <person name="Shakirov E.V."/>
            <person name="Shibagaki N."/>
            <person name="Shinohara N."/>
            <person name="Shippen D.E."/>
            <person name="Soerensen I."/>
            <person name="Sotooka R."/>
            <person name="Sugimoto N."/>
            <person name="Sugita M."/>
            <person name="Sumikawa N."/>
            <person name="Tanurdzic M."/>
            <person name="Theissen G."/>
            <person name="Ulvskov P."/>
            <person name="Wakazuki S."/>
            <person name="Weng J.K."/>
            <person name="Willats W.W."/>
            <person name="Wipf D."/>
            <person name="Wolf P.G."/>
            <person name="Yang L."/>
            <person name="Zimmer A.D."/>
            <person name="Zhu Q."/>
            <person name="Mitros T."/>
            <person name="Hellsten U."/>
            <person name="Loque D."/>
            <person name="Otillar R."/>
            <person name="Salamov A."/>
            <person name="Schmutz J."/>
            <person name="Shapiro H."/>
            <person name="Lindquist E."/>
            <person name="Lucas S."/>
            <person name="Rokhsar D."/>
            <person name="Grigoriev I.V."/>
        </authorList>
    </citation>
    <scope>NUCLEOTIDE SEQUENCE [LARGE SCALE GENOMIC DNA]</scope>
</reference>
<dbReference type="Gramene" id="EFJ34815">
    <property type="protein sequence ID" value="EFJ34815"/>
    <property type="gene ID" value="SELMODRAFT_438805"/>
</dbReference>
<dbReference type="InterPro" id="IPR044967">
    <property type="entry name" value="PTAC10"/>
</dbReference>
<evidence type="ECO:0000313" key="5">
    <source>
        <dbReference type="Proteomes" id="UP000001514"/>
    </source>
</evidence>
<feature type="compositionally biased region" description="Polar residues" evidence="2">
    <location>
        <begin position="827"/>
        <end position="838"/>
    </location>
</feature>
<keyword evidence="5" id="KW-1185">Reference proteome</keyword>
<organism evidence="5">
    <name type="scientific">Selaginella moellendorffii</name>
    <name type="common">Spikemoss</name>
    <dbReference type="NCBI Taxonomy" id="88036"/>
    <lineage>
        <taxon>Eukaryota</taxon>
        <taxon>Viridiplantae</taxon>
        <taxon>Streptophyta</taxon>
        <taxon>Embryophyta</taxon>
        <taxon>Tracheophyta</taxon>
        <taxon>Lycopodiopsida</taxon>
        <taxon>Selaginellales</taxon>
        <taxon>Selaginellaceae</taxon>
        <taxon>Selaginella</taxon>
    </lineage>
</organism>
<feature type="compositionally biased region" description="Acidic residues" evidence="2">
    <location>
        <begin position="613"/>
        <end position="633"/>
    </location>
</feature>
<dbReference type="GO" id="GO:0003723">
    <property type="term" value="F:RNA binding"/>
    <property type="evidence" value="ECO:0007669"/>
    <property type="project" value="InterPro"/>
</dbReference>
<evidence type="ECO:0000259" key="3">
    <source>
        <dbReference type="PROSITE" id="PS50126"/>
    </source>
</evidence>
<feature type="coiled-coil region" evidence="1">
    <location>
        <begin position="694"/>
        <end position="721"/>
    </location>
</feature>
<dbReference type="KEGG" id="smo:SELMODRAFT_438805"/>
<feature type="compositionally biased region" description="Basic residues" evidence="2">
    <location>
        <begin position="809"/>
        <end position="826"/>
    </location>
</feature>
<dbReference type="HOGENOM" id="CLU_339331_0_0_1"/>
<proteinExistence type="predicted"/>
<dbReference type="GO" id="GO:0000427">
    <property type="term" value="C:plastid-encoded plastid RNA polymerase complex"/>
    <property type="evidence" value="ECO:0007669"/>
    <property type="project" value="InterPro"/>
</dbReference>